<feature type="domain" description="Myb/SANT-like DNA-binding" evidence="6">
    <location>
        <begin position="7"/>
        <end position="79"/>
    </location>
</feature>
<dbReference type="PANTHER" id="PTHR21411">
    <property type="entry name" value="APONTIC"/>
    <property type="match status" value="1"/>
</dbReference>
<evidence type="ECO:0000256" key="3">
    <source>
        <dbReference type="ARBA" id="ARBA00023015"/>
    </source>
</evidence>
<dbReference type="OrthoDB" id="6628530at2759"/>
<comment type="subunit">
    <text evidence="1">Self-associates forming complexes of several hundred monomers.</text>
</comment>
<keyword evidence="8" id="KW-1185">Reference proteome</keyword>
<dbReference type="PANTHER" id="PTHR21411:SF0">
    <property type="entry name" value="REGULATORY PROTEIN ZESTE"/>
    <property type="match status" value="1"/>
</dbReference>
<dbReference type="Proteomes" id="UP000007819">
    <property type="component" value="Unassembled WGS sequence"/>
</dbReference>
<organism evidence="7 8">
    <name type="scientific">Acyrthosiphon pisum</name>
    <name type="common">Pea aphid</name>
    <dbReference type="NCBI Taxonomy" id="7029"/>
    <lineage>
        <taxon>Eukaryota</taxon>
        <taxon>Metazoa</taxon>
        <taxon>Ecdysozoa</taxon>
        <taxon>Arthropoda</taxon>
        <taxon>Hexapoda</taxon>
        <taxon>Insecta</taxon>
        <taxon>Pterygota</taxon>
        <taxon>Neoptera</taxon>
        <taxon>Paraneoptera</taxon>
        <taxon>Hemiptera</taxon>
        <taxon>Sternorrhyncha</taxon>
        <taxon>Aphidomorpha</taxon>
        <taxon>Aphidoidea</taxon>
        <taxon>Aphididae</taxon>
        <taxon>Macrosiphini</taxon>
        <taxon>Acyrthosiphon</taxon>
    </lineage>
</organism>
<evidence type="ECO:0000313" key="7">
    <source>
        <dbReference type="EnsemblMetazoa" id="XP_008179541.1"/>
    </source>
</evidence>
<evidence type="ECO:0000256" key="4">
    <source>
        <dbReference type="ARBA" id="ARBA00023163"/>
    </source>
</evidence>
<keyword evidence="4" id="KW-0804">Transcription</keyword>
<dbReference type="OMA" id="NCWENIR"/>
<dbReference type="GeneID" id="103308247"/>
<reference evidence="7" key="2">
    <citation type="submission" date="2022-06" db="UniProtKB">
        <authorList>
            <consortium name="EnsemblMetazoa"/>
        </authorList>
    </citation>
    <scope>IDENTIFICATION</scope>
</reference>
<evidence type="ECO:0000313" key="8">
    <source>
        <dbReference type="Proteomes" id="UP000007819"/>
    </source>
</evidence>
<evidence type="ECO:0000256" key="2">
    <source>
        <dbReference type="ARBA" id="ARBA00016807"/>
    </source>
</evidence>
<protein>
    <recommendedName>
        <fullName evidence="2">Regulatory protein zeste</fullName>
    </recommendedName>
</protein>
<dbReference type="InterPro" id="IPR028002">
    <property type="entry name" value="Myb_DNA-bind_5"/>
</dbReference>
<dbReference type="EnsemblMetazoa" id="XM_008181319.1">
    <property type="protein sequence ID" value="XP_008179541.1"/>
    <property type="gene ID" value="LOC103308247"/>
</dbReference>
<reference evidence="8" key="1">
    <citation type="submission" date="2010-06" db="EMBL/GenBank/DDBJ databases">
        <authorList>
            <person name="Jiang H."/>
            <person name="Abraham K."/>
            <person name="Ali S."/>
            <person name="Alsbrooks S.L."/>
            <person name="Anim B.N."/>
            <person name="Anosike U.S."/>
            <person name="Attaway T."/>
            <person name="Bandaranaike D.P."/>
            <person name="Battles P.K."/>
            <person name="Bell S.N."/>
            <person name="Bell A.V."/>
            <person name="Beltran B."/>
            <person name="Bickham C."/>
            <person name="Bustamante Y."/>
            <person name="Caleb T."/>
            <person name="Canada A."/>
            <person name="Cardenas V."/>
            <person name="Carter K."/>
            <person name="Chacko J."/>
            <person name="Chandrabose M.N."/>
            <person name="Chavez D."/>
            <person name="Chavez A."/>
            <person name="Chen L."/>
            <person name="Chu H.-S."/>
            <person name="Claassen K.J."/>
            <person name="Cockrell R."/>
            <person name="Collins M."/>
            <person name="Cooper J.A."/>
            <person name="Cree A."/>
            <person name="Curry S.M."/>
            <person name="Da Y."/>
            <person name="Dao M.D."/>
            <person name="Das B."/>
            <person name="Davila M.-L."/>
            <person name="Davy-Carroll L."/>
            <person name="Denson S."/>
            <person name="Dinh H."/>
            <person name="Ebong V.E."/>
            <person name="Edwards J.R."/>
            <person name="Egan A."/>
            <person name="El-Daye J."/>
            <person name="Escobedo L."/>
            <person name="Fernandez S."/>
            <person name="Fernando P.R."/>
            <person name="Flagg N."/>
            <person name="Forbes L.D."/>
            <person name="Fowler R.G."/>
            <person name="Fu Q."/>
            <person name="Gabisi R.A."/>
            <person name="Ganer J."/>
            <person name="Garbino Pronczuk A."/>
            <person name="Garcia R.M."/>
            <person name="Garner T."/>
            <person name="Garrett T.E."/>
            <person name="Gonzalez D.A."/>
            <person name="Hamid H."/>
            <person name="Hawkins E.S."/>
            <person name="Hirani K."/>
            <person name="Hogues M.E."/>
            <person name="Hollins B."/>
            <person name="Hsiao C.-H."/>
            <person name="Jabil R."/>
            <person name="James M.L."/>
            <person name="Jhangiani S.N."/>
            <person name="Johnson B."/>
            <person name="Johnson Q."/>
            <person name="Joshi V."/>
            <person name="Kalu J.B."/>
            <person name="Kam C."/>
            <person name="Kashfia A."/>
            <person name="Keebler J."/>
            <person name="Kisamo H."/>
            <person name="Kovar C.L."/>
            <person name="Lago L.A."/>
            <person name="Lai C.-Y."/>
            <person name="Laidlaw J."/>
            <person name="Lara F."/>
            <person name="Le T.-K."/>
            <person name="Lee S.L."/>
            <person name="Legall F.H."/>
            <person name="Lemon S.J."/>
            <person name="Lewis L.R."/>
            <person name="Li B."/>
            <person name="Liu Y."/>
            <person name="Liu Y.-S."/>
            <person name="Lopez J."/>
            <person name="Lozado R.J."/>
            <person name="Lu J."/>
            <person name="Madu R.C."/>
            <person name="Maheshwari M."/>
            <person name="Maheshwari R."/>
            <person name="Malloy K."/>
            <person name="Martinez E."/>
            <person name="Mathew T."/>
            <person name="Mercado I.C."/>
            <person name="Mercado C."/>
            <person name="Meyer B."/>
            <person name="Montgomery K."/>
            <person name="Morgan M.B."/>
            <person name="Munidasa M."/>
            <person name="Nazareth L.V."/>
            <person name="Nelson J."/>
            <person name="Ng B.M."/>
            <person name="Nguyen N.B."/>
            <person name="Nguyen P.Q."/>
            <person name="Nguyen T."/>
            <person name="Obregon M."/>
            <person name="Okwuonu G.O."/>
            <person name="Onwere C.G."/>
            <person name="Orozco G."/>
            <person name="Parra A."/>
            <person name="Patel S."/>
            <person name="Patil S."/>
            <person name="Perez A."/>
            <person name="Perez Y."/>
            <person name="Pham C."/>
            <person name="Primus E.L."/>
            <person name="Pu L.-L."/>
            <person name="Puazo M."/>
            <person name="Qin X."/>
            <person name="Quiroz J.B."/>
            <person name="Reese J."/>
            <person name="Richards S."/>
            <person name="Rives C.M."/>
            <person name="Robberts R."/>
            <person name="Ruiz S.J."/>
            <person name="Ruiz M.J."/>
            <person name="Santibanez J."/>
            <person name="Schneider B.W."/>
            <person name="Sisson I."/>
            <person name="Smith M."/>
            <person name="Sodergren E."/>
            <person name="Song X.-Z."/>
            <person name="Song B.B."/>
            <person name="Summersgill H."/>
            <person name="Thelus R."/>
            <person name="Thornton R.D."/>
            <person name="Trejos Z.Y."/>
            <person name="Usmani K."/>
            <person name="Vattathil S."/>
            <person name="Villasana D."/>
            <person name="Walker D.L."/>
            <person name="Wang S."/>
            <person name="Wang K."/>
            <person name="White C.S."/>
            <person name="Williams A.C."/>
            <person name="Williamson J."/>
            <person name="Wilson K."/>
            <person name="Woghiren I.O."/>
            <person name="Woodworth J.R."/>
            <person name="Worley K.C."/>
            <person name="Wright R.A."/>
            <person name="Wu W."/>
            <person name="Young L."/>
            <person name="Zhang L."/>
            <person name="Zhang J."/>
            <person name="Zhu Y."/>
            <person name="Muzny D.M."/>
            <person name="Weinstock G."/>
            <person name="Gibbs R.A."/>
        </authorList>
    </citation>
    <scope>NUCLEOTIDE SEQUENCE [LARGE SCALE GENOMIC DNA]</scope>
    <source>
        <strain evidence="8">LSR1</strain>
    </source>
</reference>
<dbReference type="AlphaFoldDB" id="A0A8R1WYH4"/>
<comment type="function">
    <text evidence="5">Involved in transvection phenomena (= synapsis-dependent gene expression), where the synaptic pairing of chromosomes carrying genes with which zeste interacts influences the expression of these genes. Zeste binds to DNA and stimulates transcription from a nearby promoter.</text>
</comment>
<proteinExistence type="predicted"/>
<dbReference type="RefSeq" id="XP_008179541.1">
    <property type="nucleotide sequence ID" value="XM_008181319.1"/>
</dbReference>
<keyword evidence="3" id="KW-0805">Transcription regulation</keyword>
<accession>A0A8R1WYH4</accession>
<name>A0A8R1WYH4_ACYPI</name>
<evidence type="ECO:0000256" key="1">
    <source>
        <dbReference type="ARBA" id="ARBA00011764"/>
    </source>
</evidence>
<evidence type="ECO:0000259" key="6">
    <source>
        <dbReference type="Pfam" id="PF13873"/>
    </source>
</evidence>
<sequence length="238" mass="26908">MGKGLAYSASEKSLIIELIQLNKVVENKKTDAFSIHDKNKAWESITKTFNASGDHPKRTVSQVKKCWHNIKTKRKSEITSHKQAVLRTGGGPAVEKLVENPLIDEFANIACEIPGAIDSDTIASHNITCVTTSDGYLEFNIQPSDDNLSDSNINDTDANFTNAVPTEATSRIERVEIQKINDEEIHNLLKEELLLKIENERELLKRRKIETEVASNDLIFRKEKHLTEMELLKRTINE</sequence>
<dbReference type="Pfam" id="PF13873">
    <property type="entry name" value="Myb_DNA-bind_5"/>
    <property type="match status" value="1"/>
</dbReference>
<dbReference type="KEGG" id="api:103308247"/>
<evidence type="ECO:0000256" key="5">
    <source>
        <dbReference type="ARBA" id="ARBA00025466"/>
    </source>
</evidence>